<sequence length="73" mass="7456">MSLGGRDKHPGTDMPGCDPRSYGACIMGAGGSDSIRRALAVHGNNTGGREDSKHGAAHAAETTGRPLQRNGVI</sequence>
<proteinExistence type="predicted"/>
<keyword evidence="3" id="KW-1185">Reference proteome</keyword>
<feature type="region of interest" description="Disordered" evidence="1">
    <location>
        <begin position="1"/>
        <end position="22"/>
    </location>
</feature>
<evidence type="ECO:0000256" key="1">
    <source>
        <dbReference type="SAM" id="MobiDB-lite"/>
    </source>
</evidence>
<dbReference type="EMBL" id="JAWHQM010000002">
    <property type="protein sequence ID" value="KAK5624850.1"/>
    <property type="molecule type" value="Genomic_DNA"/>
</dbReference>
<accession>A0AAN7U417</accession>
<feature type="compositionally biased region" description="Basic and acidic residues" evidence="1">
    <location>
        <begin position="1"/>
        <end position="11"/>
    </location>
</feature>
<evidence type="ECO:0000313" key="3">
    <source>
        <dbReference type="Proteomes" id="UP001305414"/>
    </source>
</evidence>
<name>A0AAN7U417_9PEZI</name>
<evidence type="ECO:0000313" key="2">
    <source>
        <dbReference type="EMBL" id="KAK5624850.1"/>
    </source>
</evidence>
<gene>
    <name evidence="2" type="ORF">RRF57_000566</name>
</gene>
<dbReference type="AlphaFoldDB" id="A0AAN7U417"/>
<reference evidence="2 3" key="1">
    <citation type="submission" date="2023-10" db="EMBL/GenBank/DDBJ databases">
        <title>Draft genome sequence of Xylaria bambusicola isolate GMP-LS, the root and basal stem rot pathogen of sugarcane in Indonesia.</title>
        <authorList>
            <person name="Selvaraj P."/>
            <person name="Muralishankar V."/>
            <person name="Muruganantham S."/>
            <person name="Sp S."/>
            <person name="Haryani S."/>
            <person name="Lau K.J.X."/>
            <person name="Naqvi N.I."/>
        </authorList>
    </citation>
    <scope>NUCLEOTIDE SEQUENCE [LARGE SCALE GENOMIC DNA]</scope>
    <source>
        <strain evidence="2">GMP-LS</strain>
    </source>
</reference>
<comment type="caution">
    <text evidence="2">The sequence shown here is derived from an EMBL/GenBank/DDBJ whole genome shotgun (WGS) entry which is preliminary data.</text>
</comment>
<feature type="region of interest" description="Disordered" evidence="1">
    <location>
        <begin position="43"/>
        <end position="73"/>
    </location>
</feature>
<protein>
    <submittedName>
        <fullName evidence="2">Uncharacterized protein</fullName>
    </submittedName>
</protein>
<dbReference type="Proteomes" id="UP001305414">
    <property type="component" value="Unassembled WGS sequence"/>
</dbReference>
<organism evidence="2 3">
    <name type="scientific">Xylaria bambusicola</name>
    <dbReference type="NCBI Taxonomy" id="326684"/>
    <lineage>
        <taxon>Eukaryota</taxon>
        <taxon>Fungi</taxon>
        <taxon>Dikarya</taxon>
        <taxon>Ascomycota</taxon>
        <taxon>Pezizomycotina</taxon>
        <taxon>Sordariomycetes</taxon>
        <taxon>Xylariomycetidae</taxon>
        <taxon>Xylariales</taxon>
        <taxon>Xylariaceae</taxon>
        <taxon>Xylaria</taxon>
    </lineage>
</organism>